<reference evidence="2" key="1">
    <citation type="journal article" date="2022" name="bioRxiv">
        <title>Sequencing and chromosome-scale assembly of the giantPleurodeles waltlgenome.</title>
        <authorList>
            <person name="Brown T."/>
            <person name="Elewa A."/>
            <person name="Iarovenko S."/>
            <person name="Subramanian E."/>
            <person name="Araus A.J."/>
            <person name="Petzold A."/>
            <person name="Susuki M."/>
            <person name="Suzuki K.-i.T."/>
            <person name="Hayashi T."/>
            <person name="Toyoda A."/>
            <person name="Oliveira C."/>
            <person name="Osipova E."/>
            <person name="Leigh N.D."/>
            <person name="Simon A."/>
            <person name="Yun M.H."/>
        </authorList>
    </citation>
    <scope>NUCLEOTIDE SEQUENCE</scope>
    <source>
        <strain evidence="2">20211129_DDA</strain>
        <tissue evidence="2">Liver</tissue>
    </source>
</reference>
<comment type="caution">
    <text evidence="2">The sequence shown here is derived from an EMBL/GenBank/DDBJ whole genome shotgun (WGS) entry which is preliminary data.</text>
</comment>
<dbReference type="EMBL" id="JANPWB010000003">
    <property type="protein sequence ID" value="KAJ1198887.1"/>
    <property type="molecule type" value="Genomic_DNA"/>
</dbReference>
<accession>A0AAV7VFE2</accession>
<keyword evidence="3" id="KW-1185">Reference proteome</keyword>
<sequence>MPWADSGDSGRPRRPHCFPLQKTLIPTGLANSWGKSPLDIAPAAEGGLPWSGLSVAINSGRRRKTESNSTHLTAQQGDDGLGVRLPLLDPVSSFFSRGFQVEFQRSSRGKEEKRRPLEGNEGLDYSVANREKPYFILGRYA</sequence>
<dbReference type="Proteomes" id="UP001066276">
    <property type="component" value="Chromosome 2_1"/>
</dbReference>
<proteinExistence type="predicted"/>
<feature type="compositionally biased region" description="Polar residues" evidence="1">
    <location>
        <begin position="67"/>
        <end position="76"/>
    </location>
</feature>
<evidence type="ECO:0000313" key="2">
    <source>
        <dbReference type="EMBL" id="KAJ1198887.1"/>
    </source>
</evidence>
<evidence type="ECO:0000256" key="1">
    <source>
        <dbReference type="SAM" id="MobiDB-lite"/>
    </source>
</evidence>
<gene>
    <name evidence="2" type="ORF">NDU88_002726</name>
</gene>
<feature type="region of interest" description="Disordered" evidence="1">
    <location>
        <begin position="60"/>
        <end position="79"/>
    </location>
</feature>
<organism evidence="2 3">
    <name type="scientific">Pleurodeles waltl</name>
    <name type="common">Iberian ribbed newt</name>
    <dbReference type="NCBI Taxonomy" id="8319"/>
    <lineage>
        <taxon>Eukaryota</taxon>
        <taxon>Metazoa</taxon>
        <taxon>Chordata</taxon>
        <taxon>Craniata</taxon>
        <taxon>Vertebrata</taxon>
        <taxon>Euteleostomi</taxon>
        <taxon>Amphibia</taxon>
        <taxon>Batrachia</taxon>
        <taxon>Caudata</taxon>
        <taxon>Salamandroidea</taxon>
        <taxon>Salamandridae</taxon>
        <taxon>Pleurodelinae</taxon>
        <taxon>Pleurodeles</taxon>
    </lineage>
</organism>
<dbReference type="AlphaFoldDB" id="A0AAV7VFE2"/>
<evidence type="ECO:0000313" key="3">
    <source>
        <dbReference type="Proteomes" id="UP001066276"/>
    </source>
</evidence>
<name>A0AAV7VFE2_PLEWA</name>
<protein>
    <submittedName>
        <fullName evidence="2">Uncharacterized protein</fullName>
    </submittedName>
</protein>